<organism evidence="1 2">
    <name type="scientific">Racocetra fulgida</name>
    <dbReference type="NCBI Taxonomy" id="60492"/>
    <lineage>
        <taxon>Eukaryota</taxon>
        <taxon>Fungi</taxon>
        <taxon>Fungi incertae sedis</taxon>
        <taxon>Mucoromycota</taxon>
        <taxon>Glomeromycotina</taxon>
        <taxon>Glomeromycetes</taxon>
        <taxon>Diversisporales</taxon>
        <taxon>Gigasporaceae</taxon>
        <taxon>Racocetra</taxon>
    </lineage>
</organism>
<sequence length="380" mass="43993">RHKNRDDSFTVFRQTMDDAEVAIDEFHDNDSKICIKKFETLLRKIKCDKLKKPLKQLLNSFKGKGKCSSDSSNNNLSFKFPDVINPAEEVWMDKDSSLEVQSIILQSYDENMFKEVVMLYCKVKEKEGELQNILKNKKVYAIGPHVVNDEKLYLTYWSSEELDKSIMKKISRTFKKNYDIAYYFVGDVTSDETTIVDADVPKLYTNNVRKNLSVSHNIMSQGVYMNKKSQDVNMNISISVEVKIDEKGAKFVDIWIKKKNVDTRCINSDHYHCISFEIHIVPIHPHLKHVVTRLKEFSPVRRHIMTSSVNTEKNVGIKLSTQPSVEAGFKKTTSTTCSSWDLQTNSLPGHLEWKYIFNDGAVQIHRHCVDKLPELDEPFH</sequence>
<evidence type="ECO:0000313" key="2">
    <source>
        <dbReference type="Proteomes" id="UP000789396"/>
    </source>
</evidence>
<gene>
    <name evidence="1" type="ORF">RFULGI_LOCUS16108</name>
</gene>
<dbReference type="EMBL" id="CAJVPZ010055366">
    <property type="protein sequence ID" value="CAG8784433.1"/>
    <property type="molecule type" value="Genomic_DNA"/>
</dbReference>
<dbReference type="AlphaFoldDB" id="A0A9N9JL00"/>
<comment type="caution">
    <text evidence="1">The sequence shown here is derived from an EMBL/GenBank/DDBJ whole genome shotgun (WGS) entry which is preliminary data.</text>
</comment>
<evidence type="ECO:0000313" key="1">
    <source>
        <dbReference type="EMBL" id="CAG8784433.1"/>
    </source>
</evidence>
<feature type="non-terminal residue" evidence="1">
    <location>
        <position position="380"/>
    </location>
</feature>
<keyword evidence="2" id="KW-1185">Reference proteome</keyword>
<accession>A0A9N9JL00</accession>
<dbReference type="Proteomes" id="UP000789396">
    <property type="component" value="Unassembled WGS sequence"/>
</dbReference>
<reference evidence="1" key="1">
    <citation type="submission" date="2021-06" db="EMBL/GenBank/DDBJ databases">
        <authorList>
            <person name="Kallberg Y."/>
            <person name="Tangrot J."/>
            <person name="Rosling A."/>
        </authorList>
    </citation>
    <scope>NUCLEOTIDE SEQUENCE</scope>
    <source>
        <strain evidence="1">IN212</strain>
    </source>
</reference>
<protein>
    <submittedName>
        <fullName evidence="1">14170_t:CDS:1</fullName>
    </submittedName>
</protein>
<proteinExistence type="predicted"/>
<name>A0A9N9JL00_9GLOM</name>
<feature type="non-terminal residue" evidence="1">
    <location>
        <position position="1"/>
    </location>
</feature>